<evidence type="ECO:0000256" key="3">
    <source>
        <dbReference type="ARBA" id="ARBA00023163"/>
    </source>
</evidence>
<dbReference type="Pfam" id="PF00440">
    <property type="entry name" value="TetR_N"/>
    <property type="match status" value="1"/>
</dbReference>
<dbReference type="InterPro" id="IPR054156">
    <property type="entry name" value="YxaF_TetR_C"/>
</dbReference>
<feature type="domain" description="HTH tetR-type" evidence="5">
    <location>
        <begin position="4"/>
        <end position="64"/>
    </location>
</feature>
<dbReference type="PANTHER" id="PTHR47506:SF1">
    <property type="entry name" value="HTH-TYPE TRANSCRIPTIONAL REGULATOR YJDC"/>
    <property type="match status" value="1"/>
</dbReference>
<dbReference type="SUPFAM" id="SSF46689">
    <property type="entry name" value="Homeodomain-like"/>
    <property type="match status" value="1"/>
</dbReference>
<name>A0A8J3SK78_9ACTN</name>
<keyword evidence="3" id="KW-0804">Transcription</keyword>
<dbReference type="PROSITE" id="PS50977">
    <property type="entry name" value="HTH_TETR_2"/>
    <property type="match status" value="1"/>
</dbReference>
<protein>
    <submittedName>
        <fullName evidence="6">TetR family transcriptional regulator</fullName>
    </submittedName>
</protein>
<dbReference type="GO" id="GO:0003677">
    <property type="term" value="F:DNA binding"/>
    <property type="evidence" value="ECO:0007669"/>
    <property type="project" value="UniProtKB-UniRule"/>
</dbReference>
<evidence type="ECO:0000259" key="5">
    <source>
        <dbReference type="PROSITE" id="PS50977"/>
    </source>
</evidence>
<dbReference type="RefSeq" id="WP_204068064.1">
    <property type="nucleotide sequence ID" value="NZ_BOOJ01000058.1"/>
</dbReference>
<dbReference type="EMBL" id="BOOJ01000058">
    <property type="protein sequence ID" value="GIH95996.1"/>
    <property type="molecule type" value="Genomic_DNA"/>
</dbReference>
<evidence type="ECO:0000313" key="6">
    <source>
        <dbReference type="EMBL" id="GIH95996.1"/>
    </source>
</evidence>
<dbReference type="PANTHER" id="PTHR47506">
    <property type="entry name" value="TRANSCRIPTIONAL REGULATORY PROTEIN"/>
    <property type="match status" value="1"/>
</dbReference>
<sequence length="206" mass="23079">MGAETTRAHIVEAADRLFYHQGYGHTSFAAIAEAVHISRGNFYYHFKSKDDILRAVIVARLESRRRMLEQWEAEESDPAGRIRRFIEIVVTNRADIQSYGCPVGTLTTELAKLGHPALDEAGELFTLFRAWLREQFTQLGHPARADALAMHVLAFSQGVATLAHAFRDEDFIRREVRRMHDWLSAYSAGSEAAVPAAHEDGAQADA</sequence>
<dbReference type="InterPro" id="IPR001647">
    <property type="entry name" value="HTH_TetR"/>
</dbReference>
<evidence type="ECO:0000256" key="2">
    <source>
        <dbReference type="ARBA" id="ARBA00023125"/>
    </source>
</evidence>
<keyword evidence="7" id="KW-1185">Reference proteome</keyword>
<dbReference type="Pfam" id="PF21993">
    <property type="entry name" value="TetR_C_13_2"/>
    <property type="match status" value="1"/>
</dbReference>
<dbReference type="SUPFAM" id="SSF48498">
    <property type="entry name" value="Tetracyclin repressor-like, C-terminal domain"/>
    <property type="match status" value="1"/>
</dbReference>
<evidence type="ECO:0000256" key="4">
    <source>
        <dbReference type="PROSITE-ProRule" id="PRU00335"/>
    </source>
</evidence>
<dbReference type="AlphaFoldDB" id="A0A8J3SK78"/>
<proteinExistence type="predicted"/>
<dbReference type="Proteomes" id="UP000619788">
    <property type="component" value="Unassembled WGS sequence"/>
</dbReference>
<keyword evidence="1" id="KW-0805">Transcription regulation</keyword>
<comment type="caution">
    <text evidence="6">The sequence shown here is derived from an EMBL/GenBank/DDBJ whole genome shotgun (WGS) entry which is preliminary data.</text>
</comment>
<evidence type="ECO:0000313" key="7">
    <source>
        <dbReference type="Proteomes" id="UP000619788"/>
    </source>
</evidence>
<feature type="DNA-binding region" description="H-T-H motif" evidence="4">
    <location>
        <begin position="27"/>
        <end position="46"/>
    </location>
</feature>
<organism evidence="6 7">
    <name type="scientific">Planobispora siamensis</name>
    <dbReference type="NCBI Taxonomy" id="936338"/>
    <lineage>
        <taxon>Bacteria</taxon>
        <taxon>Bacillati</taxon>
        <taxon>Actinomycetota</taxon>
        <taxon>Actinomycetes</taxon>
        <taxon>Streptosporangiales</taxon>
        <taxon>Streptosporangiaceae</taxon>
        <taxon>Planobispora</taxon>
    </lineage>
</organism>
<evidence type="ECO:0000256" key="1">
    <source>
        <dbReference type="ARBA" id="ARBA00023015"/>
    </source>
</evidence>
<gene>
    <name evidence="6" type="ORF">Psi01_66260</name>
</gene>
<reference evidence="6 7" key="1">
    <citation type="submission" date="2021-01" db="EMBL/GenBank/DDBJ databases">
        <title>Whole genome shotgun sequence of Planobispora siamensis NBRC 107568.</title>
        <authorList>
            <person name="Komaki H."/>
            <person name="Tamura T."/>
        </authorList>
    </citation>
    <scope>NUCLEOTIDE SEQUENCE [LARGE SCALE GENOMIC DNA]</scope>
    <source>
        <strain evidence="6 7">NBRC 107568</strain>
    </source>
</reference>
<dbReference type="InterPro" id="IPR009057">
    <property type="entry name" value="Homeodomain-like_sf"/>
</dbReference>
<dbReference type="InterPro" id="IPR036271">
    <property type="entry name" value="Tet_transcr_reg_TetR-rel_C_sf"/>
</dbReference>
<accession>A0A8J3SK78</accession>
<keyword evidence="2 4" id="KW-0238">DNA-binding</keyword>
<dbReference type="PRINTS" id="PR00455">
    <property type="entry name" value="HTHTETR"/>
</dbReference>
<dbReference type="Gene3D" id="1.10.357.10">
    <property type="entry name" value="Tetracycline Repressor, domain 2"/>
    <property type="match status" value="1"/>
</dbReference>